<dbReference type="GO" id="GO:0008270">
    <property type="term" value="F:zinc ion binding"/>
    <property type="evidence" value="ECO:0007669"/>
    <property type="project" value="InterPro"/>
</dbReference>
<proteinExistence type="predicted"/>
<organism evidence="9 10">
    <name type="scientific">Agromyces atrinae</name>
    <dbReference type="NCBI Taxonomy" id="592376"/>
    <lineage>
        <taxon>Bacteria</taxon>
        <taxon>Bacillati</taxon>
        <taxon>Actinomycetota</taxon>
        <taxon>Actinomycetes</taxon>
        <taxon>Micrococcales</taxon>
        <taxon>Microbacteriaceae</taxon>
        <taxon>Agromyces</taxon>
    </lineage>
</organism>
<dbReference type="Pfam" id="PF08240">
    <property type="entry name" value="ADH_N"/>
    <property type="match status" value="1"/>
</dbReference>
<dbReference type="InterPro" id="IPR002364">
    <property type="entry name" value="Quin_OxRdtase/zeta-crystal_CS"/>
</dbReference>
<keyword evidence="4" id="KW-0521">NADP</keyword>
<keyword evidence="10" id="KW-1185">Reference proteome</keyword>
<dbReference type="SUPFAM" id="SSF51735">
    <property type="entry name" value="NAD(P)-binding Rossmann-fold domains"/>
    <property type="match status" value="1"/>
</dbReference>
<dbReference type="Proteomes" id="UP000292686">
    <property type="component" value="Unassembled WGS sequence"/>
</dbReference>
<dbReference type="InterPro" id="IPR036291">
    <property type="entry name" value="NAD(P)-bd_dom_sf"/>
</dbReference>
<keyword evidence="5" id="KW-0694">RNA-binding</keyword>
<dbReference type="EMBL" id="SDPM01000001">
    <property type="protein sequence ID" value="RXZ88304.1"/>
    <property type="molecule type" value="Genomic_DNA"/>
</dbReference>
<dbReference type="RefSeq" id="WP_129172569.1">
    <property type="nucleotide sequence ID" value="NZ_JACCBI010000001.1"/>
</dbReference>
<dbReference type="AlphaFoldDB" id="A0A4Q2M7R6"/>
<dbReference type="Gene3D" id="3.40.50.720">
    <property type="entry name" value="NAD(P)-binding Rossmann-like Domain"/>
    <property type="match status" value="1"/>
</dbReference>
<protein>
    <submittedName>
        <fullName evidence="9">NADP-dependent oxidoreductase</fullName>
    </submittedName>
    <submittedName>
        <fullName evidence="8">NADPH:quinone reductase-like Zn-dependent oxidoreductase</fullName>
    </submittedName>
</protein>
<evidence type="ECO:0000313" key="10">
    <source>
        <dbReference type="Proteomes" id="UP000292686"/>
    </source>
</evidence>
<dbReference type="GO" id="GO:0005737">
    <property type="term" value="C:cytoplasm"/>
    <property type="evidence" value="ECO:0007669"/>
    <property type="project" value="UniProtKB-SubCell"/>
</dbReference>
<dbReference type="OrthoDB" id="9801186at2"/>
<gene>
    <name evidence="8" type="ORF">BJ972_001991</name>
    <name evidence="9" type="ORF">ESP50_03775</name>
</gene>
<reference evidence="8 11" key="2">
    <citation type="submission" date="2020-07" db="EMBL/GenBank/DDBJ databases">
        <title>Sequencing the genomes of 1000 actinobacteria strains.</title>
        <authorList>
            <person name="Klenk H.-P."/>
        </authorList>
    </citation>
    <scope>NUCLEOTIDE SEQUENCE [LARGE SCALE GENOMIC DNA]</scope>
    <source>
        <strain evidence="8 11">DSM 23870</strain>
    </source>
</reference>
<dbReference type="InterPro" id="IPR020843">
    <property type="entry name" value="ER"/>
</dbReference>
<dbReference type="PANTHER" id="PTHR44154">
    <property type="entry name" value="QUINONE OXIDOREDUCTASE"/>
    <property type="match status" value="1"/>
</dbReference>
<evidence type="ECO:0000313" key="8">
    <source>
        <dbReference type="EMBL" id="NYD67472.1"/>
    </source>
</evidence>
<evidence type="ECO:0000256" key="5">
    <source>
        <dbReference type="ARBA" id="ARBA00022884"/>
    </source>
</evidence>
<dbReference type="InterPro" id="IPR051603">
    <property type="entry name" value="Zinc-ADH_QOR/CCCR"/>
</dbReference>
<feature type="domain" description="Enoyl reductase (ER)" evidence="7">
    <location>
        <begin position="11"/>
        <end position="312"/>
    </location>
</feature>
<evidence type="ECO:0000256" key="2">
    <source>
        <dbReference type="ARBA" id="ARBA00011881"/>
    </source>
</evidence>
<evidence type="ECO:0000256" key="1">
    <source>
        <dbReference type="ARBA" id="ARBA00004496"/>
    </source>
</evidence>
<dbReference type="Gene3D" id="3.90.180.10">
    <property type="entry name" value="Medium-chain alcohol dehydrogenases, catalytic domain"/>
    <property type="match status" value="1"/>
</dbReference>
<reference evidence="9 10" key="1">
    <citation type="submission" date="2019-01" db="EMBL/GenBank/DDBJ databases">
        <title>Agromyces.</title>
        <authorList>
            <person name="Li J."/>
        </authorList>
    </citation>
    <scope>NUCLEOTIDE SEQUENCE [LARGE SCALE GENOMIC DNA]</scope>
    <source>
        <strain evidence="9 10">DSM 23870</strain>
    </source>
</reference>
<dbReference type="InterPro" id="IPR013154">
    <property type="entry name" value="ADH-like_N"/>
</dbReference>
<evidence type="ECO:0000256" key="4">
    <source>
        <dbReference type="ARBA" id="ARBA00022857"/>
    </source>
</evidence>
<dbReference type="Pfam" id="PF00107">
    <property type="entry name" value="ADH_zinc_N"/>
    <property type="match status" value="1"/>
</dbReference>
<evidence type="ECO:0000256" key="6">
    <source>
        <dbReference type="ARBA" id="ARBA00022990"/>
    </source>
</evidence>
<keyword evidence="6" id="KW-0007">Acetylation</keyword>
<dbReference type="PANTHER" id="PTHR44154:SF1">
    <property type="entry name" value="QUINONE OXIDOREDUCTASE"/>
    <property type="match status" value="1"/>
</dbReference>
<evidence type="ECO:0000256" key="3">
    <source>
        <dbReference type="ARBA" id="ARBA00022490"/>
    </source>
</evidence>
<dbReference type="PROSITE" id="PS01162">
    <property type="entry name" value="QOR_ZETA_CRYSTAL"/>
    <property type="match status" value="1"/>
</dbReference>
<dbReference type="InterPro" id="IPR013149">
    <property type="entry name" value="ADH-like_C"/>
</dbReference>
<dbReference type="CDD" id="cd05289">
    <property type="entry name" value="MDR_like_2"/>
    <property type="match status" value="1"/>
</dbReference>
<dbReference type="InterPro" id="IPR011032">
    <property type="entry name" value="GroES-like_sf"/>
</dbReference>
<sequence>MAHAVVYTEFGGPEVLQLIEFPDPVAGKREVVVAVRAASVNPIDWKLRSAIRPSPPIEEPRRVGSDAAGVVESIGKRVEGVSVGDHVIITGANGAYATHVVTTPDKLTPKPAGLGWEQAAAIGVAWGTAYQALKSLGVGEGDTLLLHGGAGGVGQAAIQFAKLWGAKTIATASEANHERLRELGAVPVVYGDGLTERVREAAPQGVTVALDAAGTDEAIESSLELVEDRNRIGTIVQGARAADWGIRAWSGGSPEPLTDEEQAWRHEAVGVTAELAAEGRVDIEIAARFLLDQAADAQSLSQNGHVRGKIVLDI</sequence>
<evidence type="ECO:0000259" key="7">
    <source>
        <dbReference type="SMART" id="SM00829"/>
    </source>
</evidence>
<comment type="subcellular location">
    <subcellularLocation>
        <location evidence="1">Cytoplasm</location>
    </subcellularLocation>
</comment>
<evidence type="ECO:0000313" key="11">
    <source>
        <dbReference type="Proteomes" id="UP000581087"/>
    </source>
</evidence>
<dbReference type="Proteomes" id="UP000581087">
    <property type="component" value="Unassembled WGS sequence"/>
</dbReference>
<dbReference type="EMBL" id="JACCBI010000001">
    <property type="protein sequence ID" value="NYD67472.1"/>
    <property type="molecule type" value="Genomic_DNA"/>
</dbReference>
<keyword evidence="3" id="KW-0963">Cytoplasm</keyword>
<accession>A0A4Q2M7R6</accession>
<evidence type="ECO:0000313" key="9">
    <source>
        <dbReference type="EMBL" id="RXZ88304.1"/>
    </source>
</evidence>
<name>A0A4Q2M7R6_9MICO</name>
<dbReference type="SUPFAM" id="SSF50129">
    <property type="entry name" value="GroES-like"/>
    <property type="match status" value="1"/>
</dbReference>
<comment type="caution">
    <text evidence="9">The sequence shown here is derived from an EMBL/GenBank/DDBJ whole genome shotgun (WGS) entry which is preliminary data.</text>
</comment>
<comment type="subunit">
    <text evidence="2">Homotetramer.</text>
</comment>
<dbReference type="SMART" id="SM00829">
    <property type="entry name" value="PKS_ER"/>
    <property type="match status" value="1"/>
</dbReference>
<dbReference type="GO" id="GO:0016491">
    <property type="term" value="F:oxidoreductase activity"/>
    <property type="evidence" value="ECO:0007669"/>
    <property type="project" value="InterPro"/>
</dbReference>
<dbReference type="GO" id="GO:0003723">
    <property type="term" value="F:RNA binding"/>
    <property type="evidence" value="ECO:0007669"/>
    <property type="project" value="UniProtKB-KW"/>
</dbReference>